<dbReference type="Proteomes" id="UP001321473">
    <property type="component" value="Unassembled WGS sequence"/>
</dbReference>
<feature type="domain" description="FAD dependent oxidoreductase" evidence="1">
    <location>
        <begin position="28"/>
        <end position="103"/>
    </location>
</feature>
<dbReference type="Gene3D" id="3.50.50.60">
    <property type="entry name" value="FAD/NAD(P)-binding domain"/>
    <property type="match status" value="1"/>
</dbReference>
<comment type="caution">
    <text evidence="2">The sequence shown here is derived from an EMBL/GenBank/DDBJ whole genome shotgun (WGS) entry which is preliminary data.</text>
</comment>
<sequence length="111" mass="11906">MFVFYVKNKEGGTFPVIHLKMSLPAIAKVVICGAGVIGNSIAYNLVKRGWTDIVVLEKGRIGCGATWRSSGLVGQLQPTIDGIIARSSAKLYQELHDAGHDIGTFSFLAIT</sequence>
<evidence type="ECO:0000313" key="2">
    <source>
        <dbReference type="EMBL" id="KAK8773159.1"/>
    </source>
</evidence>
<dbReference type="GO" id="GO:0005759">
    <property type="term" value="C:mitochondrial matrix"/>
    <property type="evidence" value="ECO:0007669"/>
    <property type="project" value="TreeGrafter"/>
</dbReference>
<dbReference type="Pfam" id="PF01266">
    <property type="entry name" value="DAO"/>
    <property type="match status" value="1"/>
</dbReference>
<keyword evidence="3" id="KW-1185">Reference proteome</keyword>
<organism evidence="2 3">
    <name type="scientific">Amblyomma americanum</name>
    <name type="common">Lone star tick</name>
    <dbReference type="NCBI Taxonomy" id="6943"/>
    <lineage>
        <taxon>Eukaryota</taxon>
        <taxon>Metazoa</taxon>
        <taxon>Ecdysozoa</taxon>
        <taxon>Arthropoda</taxon>
        <taxon>Chelicerata</taxon>
        <taxon>Arachnida</taxon>
        <taxon>Acari</taxon>
        <taxon>Parasitiformes</taxon>
        <taxon>Ixodida</taxon>
        <taxon>Ixodoidea</taxon>
        <taxon>Ixodidae</taxon>
        <taxon>Amblyomminae</taxon>
        <taxon>Amblyomma</taxon>
    </lineage>
</organism>
<dbReference type="InterPro" id="IPR036188">
    <property type="entry name" value="FAD/NAD-bd_sf"/>
</dbReference>
<protein>
    <recommendedName>
        <fullName evidence="1">FAD dependent oxidoreductase domain-containing protein</fullName>
    </recommendedName>
</protein>
<reference evidence="2 3" key="1">
    <citation type="journal article" date="2023" name="Arcadia Sci">
        <title>De novo assembly of a long-read Amblyomma americanum tick genome.</title>
        <authorList>
            <person name="Chou S."/>
            <person name="Poskanzer K.E."/>
            <person name="Rollins M."/>
            <person name="Thuy-Boun P.S."/>
        </authorList>
    </citation>
    <scope>NUCLEOTIDE SEQUENCE [LARGE SCALE GENOMIC DNA]</scope>
    <source>
        <strain evidence="2">F_SG_1</strain>
        <tissue evidence="2">Salivary glands</tissue>
    </source>
</reference>
<evidence type="ECO:0000259" key="1">
    <source>
        <dbReference type="Pfam" id="PF01266"/>
    </source>
</evidence>
<name>A0AAQ4EED5_AMBAM</name>
<dbReference type="EMBL" id="JARKHS020017285">
    <property type="protein sequence ID" value="KAK8773159.1"/>
    <property type="molecule type" value="Genomic_DNA"/>
</dbReference>
<dbReference type="InterPro" id="IPR006076">
    <property type="entry name" value="FAD-dep_OxRdtase"/>
</dbReference>
<dbReference type="SUPFAM" id="SSF51905">
    <property type="entry name" value="FAD/NAD(P)-binding domain"/>
    <property type="match status" value="1"/>
</dbReference>
<dbReference type="PANTHER" id="PTHR13847:SF193">
    <property type="entry name" value="PYRUVATE DEHYDROGENASE PHOSPHATASE REGULATORY SUBUNIT, MITOCHONDRIAL"/>
    <property type="match status" value="1"/>
</dbReference>
<dbReference type="AlphaFoldDB" id="A0AAQ4EED5"/>
<gene>
    <name evidence="2" type="ORF">V5799_012310</name>
</gene>
<accession>A0AAQ4EED5</accession>
<proteinExistence type="predicted"/>
<evidence type="ECO:0000313" key="3">
    <source>
        <dbReference type="Proteomes" id="UP001321473"/>
    </source>
</evidence>
<dbReference type="PANTHER" id="PTHR13847">
    <property type="entry name" value="SARCOSINE DEHYDROGENASE-RELATED"/>
    <property type="match status" value="1"/>
</dbReference>